<dbReference type="PROSITE" id="PS51358">
    <property type="entry name" value="NOP"/>
    <property type="match status" value="1"/>
</dbReference>
<dbReference type="Pfam" id="PF01798">
    <property type="entry name" value="Nop"/>
    <property type="match status" value="1"/>
</dbReference>
<gene>
    <name evidence="3" type="ORF">MJ1_0032</name>
</gene>
<evidence type="ECO:0000313" key="3">
    <source>
        <dbReference type="EMBL" id="BBL45211.1"/>
    </source>
</evidence>
<dbReference type="RefSeq" id="WP_258393253.1">
    <property type="nucleotide sequence ID" value="NZ_AP019769.1"/>
</dbReference>
<dbReference type="AlphaFoldDB" id="A0A915SKB5"/>
<evidence type="ECO:0000256" key="1">
    <source>
        <dbReference type="ARBA" id="ARBA00009211"/>
    </source>
</evidence>
<proteinExistence type="inferred from homology"/>
<evidence type="ECO:0000313" key="4">
    <source>
        <dbReference type="Proteomes" id="UP001055553"/>
    </source>
</evidence>
<name>A0A915SKB5_9ARCH</name>
<dbReference type="InterPro" id="IPR045056">
    <property type="entry name" value="Nop56/Nop58"/>
</dbReference>
<dbReference type="GeneID" id="74567984"/>
<dbReference type="InterPro" id="IPR002687">
    <property type="entry name" value="Nop_dom"/>
</dbReference>
<evidence type="ECO:0000259" key="2">
    <source>
        <dbReference type="PROSITE" id="PS51358"/>
    </source>
</evidence>
<dbReference type="GO" id="GO:0030515">
    <property type="term" value="F:snoRNA binding"/>
    <property type="evidence" value="ECO:0007669"/>
    <property type="project" value="InterPro"/>
</dbReference>
<dbReference type="SUPFAM" id="SSF89124">
    <property type="entry name" value="Nop domain"/>
    <property type="match status" value="1"/>
</dbReference>
<dbReference type="Gene3D" id="1.10.287.4070">
    <property type="match status" value="1"/>
</dbReference>
<dbReference type="EMBL" id="AP019769">
    <property type="protein sequence ID" value="BBL45211.1"/>
    <property type="molecule type" value="Genomic_DNA"/>
</dbReference>
<accession>A0A915SKB5</accession>
<dbReference type="Gene3D" id="1.10.246.90">
    <property type="entry name" value="Nop domain"/>
    <property type="match status" value="1"/>
</dbReference>
<comment type="similarity">
    <text evidence="1">Belongs to the NOP5/NOP56 family.</text>
</comment>
<dbReference type="GO" id="GO:0031428">
    <property type="term" value="C:box C/D methylation guide snoRNP complex"/>
    <property type="evidence" value="ECO:0007669"/>
    <property type="project" value="InterPro"/>
</dbReference>
<dbReference type="PANTHER" id="PTHR10894">
    <property type="entry name" value="NUCLEOLAR PROTEIN 5 NUCLEOLAR PROTEIN NOP5 NOP58"/>
    <property type="match status" value="1"/>
</dbReference>
<keyword evidence="4" id="KW-1185">Reference proteome</keyword>
<sequence>MTYVLVRLDGLYIFDDDINNFKLKELSFDIKELIDIESRKLPDKIKELIKDDYIFIGQKFENYRYTDDVKIIRKALEKVKDRYNNELLLNLLKEKISNSVSKDELIIQAIRFLDNLNKSINLIVEMFREWYGLYFPEISQNIEDHEKFVKTILNKKREDLIKEYNIKITMGGKIFDEADYNILNNIGSHLYNLYTLRKNIEDYIEKLMKEYAPNLSEIATPNIGARLIALAGGLKDLSSLPSSTIQILGAEKALFMHLTKKAKPPKHGVIFNHPYLQKLPQKARGAMARTLASKISIAARADINKDIIYDKLKAELDRRYEQLKNRK</sequence>
<organism evidence="3 4">
    <name type="scientific">Nanobdella aerobiophila</name>
    <dbReference type="NCBI Taxonomy" id="2586965"/>
    <lineage>
        <taxon>Archaea</taxon>
        <taxon>Nanobdellota</taxon>
        <taxon>Nanobdellia</taxon>
        <taxon>Nanobdellales</taxon>
        <taxon>Nanobdellaceae</taxon>
        <taxon>Nanobdella</taxon>
    </lineage>
</organism>
<dbReference type="KEGG" id="naer:MJ1_0032"/>
<dbReference type="Proteomes" id="UP001055553">
    <property type="component" value="Chromosome"/>
</dbReference>
<feature type="domain" description="Nop" evidence="2">
    <location>
        <begin position="211"/>
        <end position="325"/>
    </location>
</feature>
<protein>
    <submittedName>
        <fullName evidence="3">NOP5 family protein</fullName>
    </submittedName>
</protein>
<dbReference type="SMART" id="SM00931">
    <property type="entry name" value="NOSIC"/>
    <property type="match status" value="1"/>
</dbReference>
<dbReference type="InterPro" id="IPR012976">
    <property type="entry name" value="NOSIC"/>
</dbReference>
<dbReference type="InterPro" id="IPR036070">
    <property type="entry name" value="Nop_dom_sf"/>
</dbReference>
<reference evidence="4" key="1">
    <citation type="journal article" date="2022" name="Int. J. Syst. Evol. Microbiol.">
        <title>Nanobdella aerobiophila gen. nov., sp. nov., a thermoacidophilic, obligate ectosymbiotic archaeon, and proposal of Nanobdellaceae fam. nov., Nanobdellales ord. nov. and Nanobdellia class. nov.</title>
        <authorList>
            <person name="Kato S."/>
            <person name="Ogasawara A."/>
            <person name="Itoh T."/>
            <person name="Sakai H.D."/>
            <person name="Shimizu M."/>
            <person name="Yuki M."/>
            <person name="Kaneko M."/>
            <person name="Takashina T."/>
            <person name="Ohkuma M."/>
        </authorList>
    </citation>
    <scope>NUCLEOTIDE SEQUENCE [LARGE SCALE GENOMIC DNA]</scope>
    <source>
        <strain evidence="4">MJ1</strain>
    </source>
</reference>
<dbReference type="InterPro" id="IPR042239">
    <property type="entry name" value="Nop_C"/>
</dbReference>
<dbReference type="PANTHER" id="PTHR10894:SF0">
    <property type="entry name" value="NUCLEOLAR PROTEIN 56"/>
    <property type="match status" value="1"/>
</dbReference>